<dbReference type="RefSeq" id="WP_156145303.1">
    <property type="nucleotide sequence ID" value="NZ_BBLD01000007.1"/>
</dbReference>
<reference evidence="3" key="1">
    <citation type="journal article" date="2019" name="Int. J. Syst. Evol. Microbiol.">
        <title>The Global Catalogue of Microorganisms (GCM) 10K type strain sequencing project: providing services to taxonomists for standard genome sequencing and annotation.</title>
        <authorList>
            <consortium name="The Broad Institute Genomics Platform"/>
            <consortium name="The Broad Institute Genome Sequencing Center for Infectious Disease"/>
            <person name="Wu L."/>
            <person name="Ma J."/>
        </authorList>
    </citation>
    <scope>NUCLEOTIDE SEQUENCE [LARGE SCALE GENOMIC DNA]</scope>
    <source>
        <strain evidence="3">NBRC 110633</strain>
    </source>
</reference>
<gene>
    <name evidence="2" type="ORF">GCM10007906_25920</name>
</gene>
<protein>
    <recommendedName>
        <fullName evidence="1">GIY-YIG domain-containing protein</fullName>
    </recommendedName>
</protein>
<accession>A0ABQ5Y622</accession>
<evidence type="ECO:0000313" key="3">
    <source>
        <dbReference type="Proteomes" id="UP001156669"/>
    </source>
</evidence>
<keyword evidence="3" id="KW-1185">Reference proteome</keyword>
<dbReference type="Gene3D" id="3.40.1440.10">
    <property type="entry name" value="GIY-YIG endonuclease"/>
    <property type="match status" value="1"/>
</dbReference>
<dbReference type="EMBL" id="BSOE01000049">
    <property type="protein sequence ID" value="GLR05004.1"/>
    <property type="molecule type" value="Genomic_DNA"/>
</dbReference>
<feature type="domain" description="GIY-YIG" evidence="1">
    <location>
        <begin position="41"/>
        <end position="134"/>
    </location>
</feature>
<dbReference type="Proteomes" id="UP001156669">
    <property type="component" value="Unassembled WGS sequence"/>
</dbReference>
<organism evidence="2 3">
    <name type="scientific">Vibrio hyugaensis</name>
    <dbReference type="NCBI Taxonomy" id="1534743"/>
    <lineage>
        <taxon>Bacteria</taxon>
        <taxon>Pseudomonadati</taxon>
        <taxon>Pseudomonadota</taxon>
        <taxon>Gammaproteobacteria</taxon>
        <taxon>Vibrionales</taxon>
        <taxon>Vibrionaceae</taxon>
        <taxon>Vibrio</taxon>
    </lineage>
</organism>
<dbReference type="PROSITE" id="PS50164">
    <property type="entry name" value="GIY_YIG"/>
    <property type="match status" value="1"/>
</dbReference>
<comment type="caution">
    <text evidence="2">The sequence shown here is derived from an EMBL/GenBank/DDBJ whole genome shotgun (WGS) entry which is preliminary data.</text>
</comment>
<proteinExistence type="predicted"/>
<dbReference type="InterPro" id="IPR035901">
    <property type="entry name" value="GIY-YIG_endonuc_sf"/>
</dbReference>
<name>A0ABQ5Y622_9VIBR</name>
<evidence type="ECO:0000259" key="1">
    <source>
        <dbReference type="PROSITE" id="PS50164"/>
    </source>
</evidence>
<sequence length="148" mass="16760">MLNCIDFDELMLSSPSSAIKAFESKLSKSTASFSNMSSFPLYHGLYFVYLENQVIYIGKADKQPIRKRCEQYVGTSTGATLRLKIEKATGSDKQGSIAYISKNLKARFIELGNLEQIPVLEEIAIWAFQPKLNVIKPKTFRYELTNFS</sequence>
<evidence type="ECO:0000313" key="2">
    <source>
        <dbReference type="EMBL" id="GLR05004.1"/>
    </source>
</evidence>
<dbReference type="InterPro" id="IPR000305">
    <property type="entry name" value="GIY-YIG_endonuc"/>
</dbReference>